<keyword evidence="1" id="KW-1133">Transmembrane helix</keyword>
<organism evidence="2">
    <name type="scientific">marine metagenome</name>
    <dbReference type="NCBI Taxonomy" id="408172"/>
    <lineage>
        <taxon>unclassified sequences</taxon>
        <taxon>metagenomes</taxon>
        <taxon>ecological metagenomes</taxon>
    </lineage>
</organism>
<protein>
    <submittedName>
        <fullName evidence="2">Uncharacterized protein</fullName>
    </submittedName>
</protein>
<gene>
    <name evidence="2" type="ORF">METZ01_LOCUS110703</name>
</gene>
<accession>A0A381WZ81</accession>
<evidence type="ECO:0000313" key="2">
    <source>
        <dbReference type="EMBL" id="SVA57849.1"/>
    </source>
</evidence>
<reference evidence="2" key="1">
    <citation type="submission" date="2018-05" db="EMBL/GenBank/DDBJ databases">
        <authorList>
            <person name="Lanie J.A."/>
            <person name="Ng W.-L."/>
            <person name="Kazmierczak K.M."/>
            <person name="Andrzejewski T.M."/>
            <person name="Davidsen T.M."/>
            <person name="Wayne K.J."/>
            <person name="Tettelin H."/>
            <person name="Glass J.I."/>
            <person name="Rusch D."/>
            <person name="Podicherti R."/>
            <person name="Tsui H.-C.T."/>
            <person name="Winkler M.E."/>
        </authorList>
    </citation>
    <scope>NUCLEOTIDE SEQUENCE</scope>
</reference>
<name>A0A381WZ81_9ZZZZ</name>
<keyword evidence="1" id="KW-0812">Transmembrane</keyword>
<proteinExistence type="predicted"/>
<dbReference type="AlphaFoldDB" id="A0A381WZ81"/>
<sequence>VESLPAGLKDMDEEMAASHMGQTWAKAPFGLFRVIGPVFTVLLLFAELMALYA</sequence>
<keyword evidence="1" id="KW-0472">Membrane</keyword>
<dbReference type="EMBL" id="UINC01013379">
    <property type="protein sequence ID" value="SVA57849.1"/>
    <property type="molecule type" value="Genomic_DNA"/>
</dbReference>
<evidence type="ECO:0000256" key="1">
    <source>
        <dbReference type="SAM" id="Phobius"/>
    </source>
</evidence>
<feature type="transmembrane region" description="Helical" evidence="1">
    <location>
        <begin position="30"/>
        <end position="52"/>
    </location>
</feature>
<feature type="non-terminal residue" evidence="2">
    <location>
        <position position="1"/>
    </location>
</feature>